<dbReference type="PANTHER" id="PTHR30154">
    <property type="entry name" value="LEUCINE-RESPONSIVE REGULATORY PROTEIN"/>
    <property type="match status" value="1"/>
</dbReference>
<dbReference type="InterPro" id="IPR036390">
    <property type="entry name" value="WH_DNA-bd_sf"/>
</dbReference>
<keyword evidence="2" id="KW-0238">DNA-binding</keyword>
<gene>
    <name evidence="5" type="ORF">ACFQV2_08355</name>
</gene>
<dbReference type="InterPro" id="IPR011008">
    <property type="entry name" value="Dimeric_a/b-barrel"/>
</dbReference>
<dbReference type="SUPFAM" id="SSF54909">
    <property type="entry name" value="Dimeric alpha+beta barrel"/>
    <property type="match status" value="1"/>
</dbReference>
<evidence type="ECO:0000313" key="6">
    <source>
        <dbReference type="Proteomes" id="UP001596512"/>
    </source>
</evidence>
<dbReference type="Pfam" id="PF01037">
    <property type="entry name" value="AsnC_trans_reg"/>
    <property type="match status" value="1"/>
</dbReference>
<keyword evidence="1" id="KW-0805">Transcription regulation</keyword>
<evidence type="ECO:0000256" key="1">
    <source>
        <dbReference type="ARBA" id="ARBA00023015"/>
    </source>
</evidence>
<dbReference type="Gene3D" id="1.10.10.10">
    <property type="entry name" value="Winged helix-like DNA-binding domain superfamily/Winged helix DNA-binding domain"/>
    <property type="match status" value="1"/>
</dbReference>
<evidence type="ECO:0000313" key="5">
    <source>
        <dbReference type="EMBL" id="MFC7613614.1"/>
    </source>
</evidence>
<evidence type="ECO:0000259" key="4">
    <source>
        <dbReference type="PROSITE" id="PS50956"/>
    </source>
</evidence>
<comment type="caution">
    <text evidence="5">The sequence shown here is derived from an EMBL/GenBank/DDBJ whole genome shotgun (WGS) entry which is preliminary data.</text>
</comment>
<dbReference type="InterPro" id="IPR036388">
    <property type="entry name" value="WH-like_DNA-bd_sf"/>
</dbReference>
<dbReference type="Proteomes" id="UP001596512">
    <property type="component" value="Unassembled WGS sequence"/>
</dbReference>
<name>A0ABW2TIU6_9PSEU</name>
<dbReference type="InterPro" id="IPR000485">
    <property type="entry name" value="AsnC-type_HTH_dom"/>
</dbReference>
<evidence type="ECO:0000256" key="3">
    <source>
        <dbReference type="ARBA" id="ARBA00023163"/>
    </source>
</evidence>
<dbReference type="PROSITE" id="PS50956">
    <property type="entry name" value="HTH_ASNC_2"/>
    <property type="match status" value="1"/>
</dbReference>
<dbReference type="SMART" id="SM00344">
    <property type="entry name" value="HTH_ASNC"/>
    <property type="match status" value="1"/>
</dbReference>
<reference evidence="6" key="1">
    <citation type="journal article" date="2019" name="Int. J. Syst. Evol. Microbiol.">
        <title>The Global Catalogue of Microorganisms (GCM) 10K type strain sequencing project: providing services to taxonomists for standard genome sequencing and annotation.</title>
        <authorList>
            <consortium name="The Broad Institute Genomics Platform"/>
            <consortium name="The Broad Institute Genome Sequencing Center for Infectious Disease"/>
            <person name="Wu L."/>
            <person name="Ma J."/>
        </authorList>
    </citation>
    <scope>NUCLEOTIDE SEQUENCE [LARGE SCALE GENOMIC DNA]</scope>
    <source>
        <strain evidence="6">JCM 17695</strain>
    </source>
</reference>
<dbReference type="Pfam" id="PF13404">
    <property type="entry name" value="HTH_AsnC-type"/>
    <property type="match status" value="1"/>
</dbReference>
<dbReference type="Gene3D" id="3.30.70.920">
    <property type="match status" value="1"/>
</dbReference>
<dbReference type="PANTHER" id="PTHR30154:SF34">
    <property type="entry name" value="TRANSCRIPTIONAL REGULATOR AZLB"/>
    <property type="match status" value="1"/>
</dbReference>
<dbReference type="InterPro" id="IPR019888">
    <property type="entry name" value="Tscrpt_reg_AsnC-like"/>
</dbReference>
<organism evidence="5 6">
    <name type="scientific">Actinokineospora soli</name>
    <dbReference type="NCBI Taxonomy" id="1048753"/>
    <lineage>
        <taxon>Bacteria</taxon>
        <taxon>Bacillati</taxon>
        <taxon>Actinomycetota</taxon>
        <taxon>Actinomycetes</taxon>
        <taxon>Pseudonocardiales</taxon>
        <taxon>Pseudonocardiaceae</taxon>
        <taxon>Actinokineospora</taxon>
    </lineage>
</organism>
<proteinExistence type="predicted"/>
<accession>A0ABW2TIU6</accession>
<dbReference type="PRINTS" id="PR00033">
    <property type="entry name" value="HTHASNC"/>
</dbReference>
<protein>
    <submittedName>
        <fullName evidence="5">Lrp/AsnC family transcriptional regulator</fullName>
    </submittedName>
</protein>
<sequence>MPPFDDIDRHLLALLQEDSTRTLASLGTIVGLSPSAVKRRIDRYHATGVITRTVAVLDPRASLIAICTVTLDRESPAAHQEFRAHALANPHVQQLYNVSGDADYVVVLATTGMEQHREVADRVLKSAPNIRRYTTMFALDPVRTTLVLPAD</sequence>
<keyword evidence="6" id="KW-1185">Reference proteome</keyword>
<feature type="domain" description="HTH asnC-type" evidence="4">
    <location>
        <begin position="4"/>
        <end position="74"/>
    </location>
</feature>
<keyword evidence="3" id="KW-0804">Transcription</keyword>
<dbReference type="SUPFAM" id="SSF46785">
    <property type="entry name" value="Winged helix' DNA-binding domain"/>
    <property type="match status" value="1"/>
</dbReference>
<dbReference type="EMBL" id="JBHTEY010000004">
    <property type="protein sequence ID" value="MFC7613614.1"/>
    <property type="molecule type" value="Genomic_DNA"/>
</dbReference>
<evidence type="ECO:0000256" key="2">
    <source>
        <dbReference type="ARBA" id="ARBA00023125"/>
    </source>
</evidence>
<dbReference type="InterPro" id="IPR019887">
    <property type="entry name" value="Tscrpt_reg_AsnC/Lrp_C"/>
</dbReference>